<reference evidence="1 2" key="1">
    <citation type="journal article" date="2016" name="Nat. Commun.">
        <title>Thousands of microbial genomes shed light on interconnected biogeochemical processes in an aquifer system.</title>
        <authorList>
            <person name="Anantharaman K."/>
            <person name="Brown C.T."/>
            <person name="Hug L.A."/>
            <person name="Sharon I."/>
            <person name="Castelle C.J."/>
            <person name="Probst A.J."/>
            <person name="Thomas B.C."/>
            <person name="Singh A."/>
            <person name="Wilkins M.J."/>
            <person name="Karaoz U."/>
            <person name="Brodie E.L."/>
            <person name="Williams K.H."/>
            <person name="Hubbard S.S."/>
            <person name="Banfield J.F."/>
        </authorList>
    </citation>
    <scope>NUCLEOTIDE SEQUENCE [LARGE SCALE GENOMIC DNA]</scope>
</reference>
<organism evidence="1 2">
    <name type="scientific">Candidatus Woesebacteria bacterium RIFCSPLOWO2_01_FULL_39_21</name>
    <dbReference type="NCBI Taxonomy" id="1802519"/>
    <lineage>
        <taxon>Bacteria</taxon>
        <taxon>Candidatus Woeseibacteriota</taxon>
    </lineage>
</organism>
<sequence length="175" mass="20981">MFNRHFFENIKASLLIKFRKDNVFYPEVKRWFELVEEVSEERRINSYNLIVDFDVITKLSQNKKDELRYSPDNFLNLFELFCKRIQEVNETHAESVVDSLSSLSKILYMLDSGFEIACKVVLTISDLKLRQRMDVYAYYMLAWMAVKQKRDAILDYINIFETEKALKSLEKEFNK</sequence>
<accession>A0A1F8BBQ1</accession>
<name>A0A1F8BBQ1_9BACT</name>
<gene>
    <name evidence="1" type="ORF">A2961_00595</name>
</gene>
<comment type="caution">
    <text evidence="1">The sequence shown here is derived from an EMBL/GenBank/DDBJ whole genome shotgun (WGS) entry which is preliminary data.</text>
</comment>
<evidence type="ECO:0000313" key="1">
    <source>
        <dbReference type="EMBL" id="OGM61487.1"/>
    </source>
</evidence>
<dbReference type="EMBL" id="MGHF01000038">
    <property type="protein sequence ID" value="OGM61487.1"/>
    <property type="molecule type" value="Genomic_DNA"/>
</dbReference>
<evidence type="ECO:0000313" key="2">
    <source>
        <dbReference type="Proteomes" id="UP000177082"/>
    </source>
</evidence>
<protein>
    <submittedName>
        <fullName evidence="1">Uncharacterized protein</fullName>
    </submittedName>
</protein>
<dbReference type="Proteomes" id="UP000177082">
    <property type="component" value="Unassembled WGS sequence"/>
</dbReference>
<dbReference type="AlphaFoldDB" id="A0A1F8BBQ1"/>
<proteinExistence type="predicted"/>
<dbReference type="STRING" id="1802519.A2961_00595"/>